<name>A0A4R1NKG0_9RHOB</name>
<protein>
    <submittedName>
        <fullName evidence="1">Uncharacterized protein</fullName>
    </submittedName>
</protein>
<accession>A0A4R1NKG0</accession>
<proteinExistence type="predicted"/>
<dbReference type="AlphaFoldDB" id="A0A4R1NKG0"/>
<keyword evidence="2" id="KW-1185">Reference proteome</keyword>
<comment type="caution">
    <text evidence="1">The sequence shown here is derived from an EMBL/GenBank/DDBJ whole genome shotgun (WGS) entry which is preliminary data.</text>
</comment>
<gene>
    <name evidence="1" type="ORF">BXY66_0837</name>
</gene>
<reference evidence="1 2" key="1">
    <citation type="submission" date="2019-03" db="EMBL/GenBank/DDBJ databases">
        <title>Genomic Encyclopedia of Archaeal and Bacterial Type Strains, Phase II (KMG-II): from individual species to whole genera.</title>
        <authorList>
            <person name="Goeker M."/>
        </authorList>
    </citation>
    <scope>NUCLEOTIDE SEQUENCE [LARGE SCALE GENOMIC DNA]</scope>
    <source>
        <strain evidence="1 2">DSM 26433</strain>
    </source>
</reference>
<dbReference type="Proteomes" id="UP000295673">
    <property type="component" value="Unassembled WGS sequence"/>
</dbReference>
<dbReference type="EMBL" id="SMGR01000001">
    <property type="protein sequence ID" value="TCL08797.1"/>
    <property type="molecule type" value="Genomic_DNA"/>
</dbReference>
<sequence length="44" mass="4669">MSASARSSAMARHPALNRLPRDFIGRGTIVPLEIPNALLKGDAP</sequence>
<evidence type="ECO:0000313" key="1">
    <source>
        <dbReference type="EMBL" id="TCL08797.1"/>
    </source>
</evidence>
<organism evidence="1 2">
    <name type="scientific">Shimia isoporae</name>
    <dbReference type="NCBI Taxonomy" id="647720"/>
    <lineage>
        <taxon>Bacteria</taxon>
        <taxon>Pseudomonadati</taxon>
        <taxon>Pseudomonadota</taxon>
        <taxon>Alphaproteobacteria</taxon>
        <taxon>Rhodobacterales</taxon>
        <taxon>Roseobacteraceae</taxon>
    </lineage>
</organism>
<evidence type="ECO:0000313" key="2">
    <source>
        <dbReference type="Proteomes" id="UP000295673"/>
    </source>
</evidence>